<dbReference type="EMBL" id="KN880502">
    <property type="protein sequence ID" value="KIY68465.1"/>
    <property type="molecule type" value="Genomic_DNA"/>
</dbReference>
<proteinExistence type="predicted"/>
<evidence type="ECO:0000256" key="1">
    <source>
        <dbReference type="SAM" id="MobiDB-lite"/>
    </source>
</evidence>
<feature type="region of interest" description="Disordered" evidence="1">
    <location>
        <begin position="1"/>
        <end position="24"/>
    </location>
</feature>
<dbReference type="AlphaFoldDB" id="A0A0D7BE51"/>
<feature type="compositionally biased region" description="Basic residues" evidence="1">
    <location>
        <begin position="1"/>
        <end position="11"/>
    </location>
</feature>
<dbReference type="Proteomes" id="UP000054007">
    <property type="component" value="Unassembled WGS sequence"/>
</dbReference>
<organism evidence="2 3">
    <name type="scientific">Cylindrobasidium torrendii FP15055 ss-10</name>
    <dbReference type="NCBI Taxonomy" id="1314674"/>
    <lineage>
        <taxon>Eukaryota</taxon>
        <taxon>Fungi</taxon>
        <taxon>Dikarya</taxon>
        <taxon>Basidiomycota</taxon>
        <taxon>Agaricomycotina</taxon>
        <taxon>Agaricomycetes</taxon>
        <taxon>Agaricomycetidae</taxon>
        <taxon>Agaricales</taxon>
        <taxon>Marasmiineae</taxon>
        <taxon>Physalacriaceae</taxon>
        <taxon>Cylindrobasidium</taxon>
    </lineage>
</organism>
<reference evidence="2 3" key="1">
    <citation type="journal article" date="2015" name="Fungal Genet. Biol.">
        <title>Evolution of novel wood decay mechanisms in Agaricales revealed by the genome sequences of Fistulina hepatica and Cylindrobasidium torrendii.</title>
        <authorList>
            <person name="Floudas D."/>
            <person name="Held B.W."/>
            <person name="Riley R."/>
            <person name="Nagy L.G."/>
            <person name="Koehler G."/>
            <person name="Ransdell A.S."/>
            <person name="Younus H."/>
            <person name="Chow J."/>
            <person name="Chiniquy J."/>
            <person name="Lipzen A."/>
            <person name="Tritt A."/>
            <person name="Sun H."/>
            <person name="Haridas S."/>
            <person name="LaButti K."/>
            <person name="Ohm R.A."/>
            <person name="Kues U."/>
            <person name="Blanchette R.A."/>
            <person name="Grigoriev I.V."/>
            <person name="Minto R.E."/>
            <person name="Hibbett D.S."/>
        </authorList>
    </citation>
    <scope>NUCLEOTIDE SEQUENCE [LARGE SCALE GENOMIC DNA]</scope>
    <source>
        <strain evidence="2 3">FP15055 ss-10</strain>
    </source>
</reference>
<name>A0A0D7BE51_9AGAR</name>
<keyword evidence="3" id="KW-1185">Reference proteome</keyword>
<gene>
    <name evidence="2" type="ORF">CYLTODRAFT_421586</name>
</gene>
<evidence type="ECO:0000313" key="2">
    <source>
        <dbReference type="EMBL" id="KIY68465.1"/>
    </source>
</evidence>
<sequence>MPKAPRNKTKVKQSQEPARRPMTAPERALYQTIMSGEHDMSFAEVTANPTIVDIFACKIEGFNPDFVAAMDKLFNLGRPCVSDDEDFPDDPSEEPWEGAPFQINDVKLAGRTLHVKWWRDPINPMCNGAKHYFFGITCDDENFKYDTLEFPLFGDELVDIGYPTLTTADTMYIRTKDKKKTVEVRVPRNLPF</sequence>
<accession>A0A0D7BE51</accession>
<evidence type="ECO:0000313" key="3">
    <source>
        <dbReference type="Proteomes" id="UP000054007"/>
    </source>
</evidence>
<protein>
    <submittedName>
        <fullName evidence="2">Uncharacterized protein</fullName>
    </submittedName>
</protein>